<evidence type="ECO:0000313" key="2">
    <source>
        <dbReference type="Proteomes" id="UP000092484"/>
    </source>
</evidence>
<dbReference type="EMBL" id="LZYB01000003">
    <property type="protein sequence ID" value="OBV10972.1"/>
    <property type="molecule type" value="Genomic_DNA"/>
</dbReference>
<gene>
    <name evidence="1" type="ORF">I603_1380</name>
</gene>
<comment type="caution">
    <text evidence="1">The sequence shown here is derived from an EMBL/GenBank/DDBJ whole genome shotgun (WGS) entry which is preliminary data.</text>
</comment>
<evidence type="ECO:0000313" key="1">
    <source>
        <dbReference type="EMBL" id="OBV10972.1"/>
    </source>
</evidence>
<name>A0A1A7BHR1_9SPHN</name>
<sequence length="41" mass="4488">MAIFIVMLLIMPVPGAGLLRGLWGLAGQGYFTIRQCPIRRG</sequence>
<proteinExistence type="predicted"/>
<organism evidence="1 2">
    <name type="scientific">Erythrobacter dokdonensis DSW-74</name>
    <dbReference type="NCBI Taxonomy" id="1300349"/>
    <lineage>
        <taxon>Bacteria</taxon>
        <taxon>Pseudomonadati</taxon>
        <taxon>Pseudomonadota</taxon>
        <taxon>Alphaproteobacteria</taxon>
        <taxon>Sphingomonadales</taxon>
        <taxon>Erythrobacteraceae</taxon>
        <taxon>Erythrobacter/Porphyrobacter group</taxon>
        <taxon>Erythrobacter</taxon>
    </lineage>
</organism>
<dbReference type="AlphaFoldDB" id="A0A1A7BHR1"/>
<accession>A0A1A7BHR1</accession>
<dbReference type="Proteomes" id="UP000092484">
    <property type="component" value="Unassembled WGS sequence"/>
</dbReference>
<keyword evidence="2" id="KW-1185">Reference proteome</keyword>
<reference evidence="1 2" key="1">
    <citation type="submission" date="2016-06" db="EMBL/GenBank/DDBJ databases">
        <title>Genome sequence of Porphyrobacter dokdonensis DSW-74.</title>
        <authorList>
            <person name="Kim J.F."/>
            <person name="Song J.Y."/>
        </authorList>
    </citation>
    <scope>NUCLEOTIDE SEQUENCE [LARGE SCALE GENOMIC DNA]</scope>
    <source>
        <strain evidence="1 2">DSW-74</strain>
    </source>
</reference>
<protein>
    <submittedName>
        <fullName evidence="1">Uncharacterized protein</fullName>
    </submittedName>
</protein>